<proteinExistence type="predicted"/>
<keyword evidence="3" id="KW-1185">Reference proteome</keyword>
<keyword evidence="1" id="KW-0472">Membrane</keyword>
<comment type="caution">
    <text evidence="2">The sequence shown here is derived from an EMBL/GenBank/DDBJ whole genome shotgun (WGS) entry which is preliminary data.</text>
</comment>
<keyword evidence="1" id="KW-1133">Transmembrane helix</keyword>
<keyword evidence="1" id="KW-0812">Transmembrane</keyword>
<organism evidence="2 3">
    <name type="scientific">Toxocara canis</name>
    <name type="common">Canine roundworm</name>
    <dbReference type="NCBI Taxonomy" id="6265"/>
    <lineage>
        <taxon>Eukaryota</taxon>
        <taxon>Metazoa</taxon>
        <taxon>Ecdysozoa</taxon>
        <taxon>Nematoda</taxon>
        <taxon>Chromadorea</taxon>
        <taxon>Rhabditida</taxon>
        <taxon>Spirurina</taxon>
        <taxon>Ascaridomorpha</taxon>
        <taxon>Ascaridoidea</taxon>
        <taxon>Toxocaridae</taxon>
        <taxon>Toxocara</taxon>
    </lineage>
</organism>
<gene>
    <name evidence="2" type="ORF">Tcan_04755</name>
</gene>
<protein>
    <submittedName>
        <fullName evidence="2">Uncharacterized protein</fullName>
    </submittedName>
</protein>
<evidence type="ECO:0000313" key="2">
    <source>
        <dbReference type="EMBL" id="KHN78249.1"/>
    </source>
</evidence>
<accession>A0A0B2V9V3</accession>
<sequence length="160" mass="18236">MTPTKTLTNRIYKHGSDTMPLHRGKSTVYVILGVGSGLILLTLVVVFLVKRRRARKEKDKEATTGTTVTMGPSQQLSGIRDFMTNKVKMKRQKRWKVDVQPKAMTFITLIQLLEIVLTPFIPYAEVKSTYGTQEEMQEGAVFVIKNNYTILRRQKCSHSC</sequence>
<dbReference type="AlphaFoldDB" id="A0A0B2V9V3"/>
<dbReference type="Proteomes" id="UP000031036">
    <property type="component" value="Unassembled WGS sequence"/>
</dbReference>
<evidence type="ECO:0000313" key="3">
    <source>
        <dbReference type="Proteomes" id="UP000031036"/>
    </source>
</evidence>
<name>A0A0B2V9V3_TOXCA</name>
<feature type="transmembrane region" description="Helical" evidence="1">
    <location>
        <begin position="28"/>
        <end position="49"/>
    </location>
</feature>
<dbReference type="EMBL" id="JPKZ01002141">
    <property type="protein sequence ID" value="KHN78249.1"/>
    <property type="molecule type" value="Genomic_DNA"/>
</dbReference>
<evidence type="ECO:0000256" key="1">
    <source>
        <dbReference type="SAM" id="Phobius"/>
    </source>
</evidence>
<reference evidence="2 3" key="1">
    <citation type="submission" date="2014-11" db="EMBL/GenBank/DDBJ databases">
        <title>Genetic blueprint of the zoonotic pathogen Toxocara canis.</title>
        <authorList>
            <person name="Zhu X.-Q."/>
            <person name="Korhonen P.K."/>
            <person name="Cai H."/>
            <person name="Young N.D."/>
            <person name="Nejsum P."/>
            <person name="von Samson-Himmelstjerna G."/>
            <person name="Boag P.R."/>
            <person name="Tan P."/>
            <person name="Li Q."/>
            <person name="Min J."/>
            <person name="Yang Y."/>
            <person name="Wang X."/>
            <person name="Fang X."/>
            <person name="Hall R.S."/>
            <person name="Hofmann A."/>
            <person name="Sternberg P.W."/>
            <person name="Jex A.R."/>
            <person name="Gasser R.B."/>
        </authorList>
    </citation>
    <scope>NUCLEOTIDE SEQUENCE [LARGE SCALE GENOMIC DNA]</scope>
    <source>
        <strain evidence="2">PN_DK_2014</strain>
    </source>
</reference>